<comment type="subunit">
    <text evidence="2 4">Homodimer.</text>
</comment>
<proteinExistence type="inferred from homology"/>
<keyword evidence="3 4" id="KW-0964">Secreted</keyword>
<evidence type="ECO:0000256" key="5">
    <source>
        <dbReference type="SAM" id="MobiDB-lite"/>
    </source>
</evidence>
<dbReference type="GO" id="GO:0048046">
    <property type="term" value="C:apoplast"/>
    <property type="evidence" value="ECO:0007669"/>
    <property type="project" value="UniProtKB-SubCell"/>
</dbReference>
<name>A0A8J5GFB9_ZINOF</name>
<gene>
    <name evidence="6" type="ORF">ZIOFF_038959</name>
</gene>
<evidence type="ECO:0000256" key="3">
    <source>
        <dbReference type="ARBA" id="ARBA00022525"/>
    </source>
</evidence>
<keyword evidence="7" id="KW-1185">Reference proteome</keyword>
<keyword evidence="4" id="KW-0052">Apoplast</keyword>
<comment type="similarity">
    <text evidence="1 4">Belongs to the plant dirigent protein family.</text>
</comment>
<feature type="compositionally biased region" description="Basic and acidic residues" evidence="5">
    <location>
        <begin position="254"/>
        <end position="271"/>
    </location>
</feature>
<dbReference type="PANTHER" id="PTHR21495">
    <property type="entry name" value="NUCLEOPORIN-RELATED"/>
    <property type="match status" value="1"/>
</dbReference>
<feature type="compositionally biased region" description="Basic and acidic residues" evidence="5">
    <location>
        <begin position="294"/>
        <end position="308"/>
    </location>
</feature>
<evidence type="ECO:0000256" key="2">
    <source>
        <dbReference type="ARBA" id="ARBA00011738"/>
    </source>
</evidence>
<dbReference type="AlphaFoldDB" id="A0A8J5GFB9"/>
<reference evidence="6 7" key="1">
    <citation type="submission" date="2020-08" db="EMBL/GenBank/DDBJ databases">
        <title>Plant Genome Project.</title>
        <authorList>
            <person name="Zhang R.-G."/>
        </authorList>
    </citation>
    <scope>NUCLEOTIDE SEQUENCE [LARGE SCALE GENOMIC DNA]</scope>
    <source>
        <tissue evidence="6">Rhizome</tissue>
    </source>
</reference>
<feature type="region of interest" description="Disordered" evidence="5">
    <location>
        <begin position="237"/>
        <end position="308"/>
    </location>
</feature>
<keyword evidence="4" id="KW-0732">Signal</keyword>
<dbReference type="Gene3D" id="2.40.480.10">
    <property type="entry name" value="Allene oxide cyclase-like"/>
    <property type="match status" value="1"/>
</dbReference>
<comment type="subcellular location">
    <subcellularLocation>
        <location evidence="4">Secreted</location>
        <location evidence="4">Extracellular space</location>
        <location evidence="4">Apoplast</location>
    </subcellularLocation>
</comment>
<dbReference type="Proteomes" id="UP000734854">
    <property type="component" value="Unassembled WGS sequence"/>
</dbReference>
<dbReference type="InterPro" id="IPR004265">
    <property type="entry name" value="Dirigent"/>
</dbReference>
<dbReference type="Pfam" id="PF03018">
    <property type="entry name" value="Dirigent"/>
    <property type="match status" value="1"/>
</dbReference>
<dbReference type="InterPro" id="IPR044859">
    <property type="entry name" value="Allene_oxi_cyc_Dirigent"/>
</dbReference>
<evidence type="ECO:0000256" key="4">
    <source>
        <dbReference type="RuleBase" id="RU363099"/>
    </source>
</evidence>
<feature type="chain" id="PRO_5035342193" description="Dirigent protein" evidence="4">
    <location>
        <begin position="24"/>
        <end position="456"/>
    </location>
</feature>
<protein>
    <recommendedName>
        <fullName evidence="4">Dirigent protein</fullName>
    </recommendedName>
</protein>
<evidence type="ECO:0000256" key="1">
    <source>
        <dbReference type="ARBA" id="ARBA00010746"/>
    </source>
</evidence>
<dbReference type="EMBL" id="JACMSC010000011">
    <property type="protein sequence ID" value="KAG6499202.1"/>
    <property type="molecule type" value="Genomic_DNA"/>
</dbReference>
<feature type="signal peptide" evidence="4">
    <location>
        <begin position="1"/>
        <end position="23"/>
    </location>
</feature>
<feature type="compositionally biased region" description="Acidic residues" evidence="5">
    <location>
        <begin position="272"/>
        <end position="286"/>
    </location>
</feature>
<organism evidence="6 7">
    <name type="scientific">Zingiber officinale</name>
    <name type="common">Ginger</name>
    <name type="synonym">Amomum zingiber</name>
    <dbReference type="NCBI Taxonomy" id="94328"/>
    <lineage>
        <taxon>Eukaryota</taxon>
        <taxon>Viridiplantae</taxon>
        <taxon>Streptophyta</taxon>
        <taxon>Embryophyta</taxon>
        <taxon>Tracheophyta</taxon>
        <taxon>Spermatophyta</taxon>
        <taxon>Magnoliopsida</taxon>
        <taxon>Liliopsida</taxon>
        <taxon>Zingiberales</taxon>
        <taxon>Zingiberaceae</taxon>
        <taxon>Zingiber</taxon>
    </lineage>
</organism>
<evidence type="ECO:0000313" key="7">
    <source>
        <dbReference type="Proteomes" id="UP000734854"/>
    </source>
</evidence>
<comment type="caution">
    <text evidence="6">The sequence shown here is derived from an EMBL/GenBank/DDBJ whole genome shotgun (WGS) entry which is preliminary data.</text>
</comment>
<sequence>MASSPSSSSFLLLIAFLAAVAAAASPDGYMHLRFYNHERILGSGPNATVVYAVERRGSTSGAGFGNIIVYDNLLRLGVETDSPIIGRNQGMGVGSSLAENSGLTNCQLVFTAGKYNGSSLAVQGLFPVAPLETVFERAITGGTGRFRLARGYLLTTEVRSTSTTLTGQLDAYITFRFSGSSSGLDPGLKKGMSRSFSVREDSRLPSKGIDSFIDNEPLVLEDDDLTWLDQALRASNAEEHNTTPSVQSHSRKKNNVEKLTELKGKEVLSRDDSEDSDDSDDSDDSNDGNNQQSHNEHHVHQSHQDDQHDTGMVQLDINQVDMDTIVAINPDVSQDIGHGPIGYQSGGYGYYSSSQPRYDSYDRSSDYLPSYTSAIRHHESEGYFDNAQNVITDYSTSLGSNIGHHSRDRELSSGTGSSIRYHGFGYYNCCDETLLQSQSSNSEHISSTQSNEYPYG</sequence>
<dbReference type="GO" id="GO:0009699">
    <property type="term" value="P:phenylpropanoid biosynthetic process"/>
    <property type="evidence" value="ECO:0007669"/>
    <property type="project" value="UniProtKB-ARBA"/>
</dbReference>
<accession>A0A8J5GFB9</accession>
<comment type="function">
    <text evidence="4">Dirigent proteins impart stereoselectivity on the phenoxy radical-coupling reaction, yielding optically active lignans from two molecules of coniferyl alcohol in the biosynthesis of lignans, flavonolignans, and alkaloids and thus plays a central role in plant secondary metabolism.</text>
</comment>
<evidence type="ECO:0000313" key="6">
    <source>
        <dbReference type="EMBL" id="KAG6499202.1"/>
    </source>
</evidence>